<keyword evidence="5" id="KW-1185">Reference proteome</keyword>
<protein>
    <recommendedName>
        <fullName evidence="6">Ran GTPase-activating protein 1</fullName>
    </recommendedName>
</protein>
<dbReference type="InterPro" id="IPR032675">
    <property type="entry name" value="LRR_dom_sf"/>
</dbReference>
<reference evidence="4 5" key="1">
    <citation type="submission" date="2011-08" db="EMBL/GenBank/DDBJ databases">
        <authorList>
            <person name="Liu Z.J."/>
            <person name="Shi F.L."/>
            <person name="Lu J.Q."/>
            <person name="Li M."/>
            <person name="Wang Z.L."/>
        </authorList>
    </citation>
    <scope>NUCLEOTIDE SEQUENCE [LARGE SCALE GENOMIC DNA]</scope>
    <source>
        <strain evidence="4 5">USNM 41457</strain>
    </source>
</reference>
<dbReference type="OMA" id="CQIIVLK"/>
<dbReference type="GO" id="GO:0005634">
    <property type="term" value="C:nucleus"/>
    <property type="evidence" value="ECO:0007669"/>
    <property type="project" value="TreeGrafter"/>
</dbReference>
<dbReference type="PANTHER" id="PTHR24113:SF12">
    <property type="entry name" value="RAN GTPASE-ACTIVATING PROTEIN 1"/>
    <property type="match status" value="1"/>
</dbReference>
<dbReference type="InterPro" id="IPR001611">
    <property type="entry name" value="Leu-rich_rpt"/>
</dbReference>
<dbReference type="SMART" id="SM00368">
    <property type="entry name" value="LRR_RI"/>
    <property type="match status" value="5"/>
</dbReference>
<evidence type="ECO:0000256" key="1">
    <source>
        <dbReference type="ARBA" id="ARBA00022468"/>
    </source>
</evidence>
<evidence type="ECO:0000256" key="3">
    <source>
        <dbReference type="ARBA" id="ARBA00022737"/>
    </source>
</evidence>
<dbReference type="GO" id="GO:0031267">
    <property type="term" value="F:small GTPase binding"/>
    <property type="evidence" value="ECO:0007669"/>
    <property type="project" value="TreeGrafter"/>
</dbReference>
<dbReference type="PANTHER" id="PTHR24113">
    <property type="entry name" value="RAN GTPASE-ACTIVATING PROTEIN 1"/>
    <property type="match status" value="1"/>
</dbReference>
<evidence type="ECO:0000256" key="2">
    <source>
        <dbReference type="ARBA" id="ARBA00022614"/>
    </source>
</evidence>
<dbReference type="STRING" id="1003232.J9DUI9"/>
<dbReference type="GO" id="GO:0005096">
    <property type="term" value="F:GTPase activator activity"/>
    <property type="evidence" value="ECO:0007669"/>
    <property type="project" value="UniProtKB-KW"/>
</dbReference>
<comment type="caution">
    <text evidence="4">The sequence shown here is derived from an EMBL/GenBank/DDBJ whole genome shotgun (WGS) entry which is preliminary data.</text>
</comment>
<dbReference type="Proteomes" id="UP000003163">
    <property type="component" value="Unassembled WGS sequence"/>
</dbReference>
<dbReference type="FunCoup" id="J9DUI9">
    <property type="interactions" value="30"/>
</dbReference>
<dbReference type="InParanoid" id="J9DUI9"/>
<dbReference type="EMBL" id="AFBI03000001">
    <property type="protein sequence ID" value="EJW04967.1"/>
    <property type="molecule type" value="Genomic_DNA"/>
</dbReference>
<keyword evidence="1" id="KW-0343">GTPase activation</keyword>
<dbReference type="SUPFAM" id="SSF52047">
    <property type="entry name" value="RNI-like"/>
    <property type="match status" value="1"/>
</dbReference>
<reference evidence="5" key="2">
    <citation type="submission" date="2015-07" db="EMBL/GenBank/DDBJ databases">
        <title>Contrasting host-pathogen interactions and genome evolution in two generalist and specialist microsporidian pathogens of mosquitoes.</title>
        <authorList>
            <consortium name="The Broad Institute Genomics Platform"/>
            <consortium name="The Broad Institute Genome Sequencing Center for Infectious Disease"/>
            <person name="Cuomo C.A."/>
            <person name="Sanscrainte N.D."/>
            <person name="Goldberg J.M."/>
            <person name="Heiman D."/>
            <person name="Young S."/>
            <person name="Zeng Q."/>
            <person name="Becnel J.J."/>
            <person name="Birren B.W."/>
        </authorList>
    </citation>
    <scope>NUCLEOTIDE SEQUENCE [LARGE SCALE GENOMIC DNA]</scope>
    <source>
        <strain evidence="5">USNM 41457</strain>
    </source>
</reference>
<dbReference type="VEuPathDB" id="MicrosporidiaDB:EDEG_00084"/>
<name>J9DUI9_EDHAE</name>
<keyword evidence="2" id="KW-0433">Leucine-rich repeat</keyword>
<evidence type="ECO:0000313" key="4">
    <source>
        <dbReference type="EMBL" id="EJW04967.1"/>
    </source>
</evidence>
<dbReference type="InterPro" id="IPR027038">
    <property type="entry name" value="RanGap"/>
</dbReference>
<dbReference type="OrthoDB" id="184583at2759"/>
<organism evidence="4 5">
    <name type="scientific">Edhazardia aedis (strain USNM 41457)</name>
    <name type="common">Microsporidian parasite</name>
    <dbReference type="NCBI Taxonomy" id="1003232"/>
    <lineage>
        <taxon>Eukaryota</taxon>
        <taxon>Fungi</taxon>
        <taxon>Fungi incertae sedis</taxon>
        <taxon>Microsporidia</taxon>
        <taxon>Edhazardia</taxon>
    </lineage>
</organism>
<gene>
    <name evidence="4" type="ORF">EDEG_00084</name>
</gene>
<keyword evidence="3" id="KW-0677">Repeat</keyword>
<dbReference type="Pfam" id="PF13516">
    <property type="entry name" value="LRR_6"/>
    <property type="match status" value="1"/>
</dbReference>
<sequence>MIFSLAGHKKRYMTAESVKNHVSYISFNSKKIKEINLSDNVFYPEACDLLFSAIKKCTNLKKVTLSRIFSGLQPEVMQKSFKKIILCLSAPTLTHFDISQNAISCDFPECFVNFLKQLENLRVIRIDDCGLGAIGIKVLFECLNTLKNKKNLEVIDISKNRITKGAHSVGEIIKDFVNLEEIYIQYNNIDGDTLVSFLKNLAKLNLTKLDLRDNILNLEGCALLGKYFVTWDLNDLRLSDCLIDDECLKAFTSEANATKNECFFAGGFYKRLIGMTLDLSNNKISTEGLEYLKDFFENNKMKKILLYNNEFDDCSAIKEELIKKGCEVCDCESEESSEVCDSLVKKMEAL</sequence>
<dbReference type="GO" id="GO:0005829">
    <property type="term" value="C:cytosol"/>
    <property type="evidence" value="ECO:0007669"/>
    <property type="project" value="TreeGrafter"/>
</dbReference>
<dbReference type="AlphaFoldDB" id="J9DUI9"/>
<accession>J9DUI9</accession>
<evidence type="ECO:0008006" key="6">
    <source>
        <dbReference type="Google" id="ProtNLM"/>
    </source>
</evidence>
<dbReference type="GO" id="GO:0048471">
    <property type="term" value="C:perinuclear region of cytoplasm"/>
    <property type="evidence" value="ECO:0007669"/>
    <property type="project" value="TreeGrafter"/>
</dbReference>
<dbReference type="Gene3D" id="3.80.10.10">
    <property type="entry name" value="Ribonuclease Inhibitor"/>
    <property type="match status" value="1"/>
</dbReference>
<dbReference type="HOGENOM" id="CLU_028747_0_0_1"/>
<dbReference type="GO" id="GO:0006913">
    <property type="term" value="P:nucleocytoplasmic transport"/>
    <property type="evidence" value="ECO:0007669"/>
    <property type="project" value="TreeGrafter"/>
</dbReference>
<proteinExistence type="predicted"/>
<evidence type="ECO:0000313" key="5">
    <source>
        <dbReference type="Proteomes" id="UP000003163"/>
    </source>
</evidence>